<accession>A0A6N9YPZ5</accession>
<sequence>MSIVDTGVELDPDAGLGGELAELVPWSESATSTFDMSAGAEARDLVE</sequence>
<protein>
    <submittedName>
        <fullName evidence="1">Uncharacterized protein</fullName>
    </submittedName>
</protein>
<proteinExistence type="predicted"/>
<name>A0A6N9YPZ5_9ACTN</name>
<comment type="caution">
    <text evidence="1">The sequence shown here is derived from an EMBL/GenBank/DDBJ whole genome shotgun (WGS) entry which is preliminary data.</text>
</comment>
<gene>
    <name evidence="1" type="ORF">G1H11_17250</name>
</gene>
<evidence type="ECO:0000313" key="1">
    <source>
        <dbReference type="EMBL" id="NED97052.1"/>
    </source>
</evidence>
<keyword evidence="2" id="KW-1185">Reference proteome</keyword>
<dbReference type="AlphaFoldDB" id="A0A6N9YPZ5"/>
<dbReference type="Proteomes" id="UP000469185">
    <property type="component" value="Unassembled WGS sequence"/>
</dbReference>
<dbReference type="EMBL" id="JAAGOB010000009">
    <property type="protein sequence ID" value="NED97052.1"/>
    <property type="molecule type" value="Genomic_DNA"/>
</dbReference>
<dbReference type="RefSeq" id="WP_163819830.1">
    <property type="nucleotide sequence ID" value="NZ_JAAGOB010000009.1"/>
</dbReference>
<organism evidence="1 2">
    <name type="scientific">Phytoactinopolyspora alkaliphila</name>
    <dbReference type="NCBI Taxonomy" id="1783498"/>
    <lineage>
        <taxon>Bacteria</taxon>
        <taxon>Bacillati</taxon>
        <taxon>Actinomycetota</taxon>
        <taxon>Actinomycetes</taxon>
        <taxon>Jiangellales</taxon>
        <taxon>Jiangellaceae</taxon>
        <taxon>Phytoactinopolyspora</taxon>
    </lineage>
</organism>
<evidence type="ECO:0000313" key="2">
    <source>
        <dbReference type="Proteomes" id="UP000469185"/>
    </source>
</evidence>
<reference evidence="1 2" key="1">
    <citation type="submission" date="2020-02" db="EMBL/GenBank/DDBJ databases">
        <authorList>
            <person name="Li X.-J."/>
            <person name="Feng X.-M."/>
        </authorList>
    </citation>
    <scope>NUCLEOTIDE SEQUENCE [LARGE SCALE GENOMIC DNA]</scope>
    <source>
        <strain evidence="1 2">CGMCC 4.7225</strain>
    </source>
</reference>